<dbReference type="EMBL" id="JAVREH010000005">
    <property type="protein sequence ID" value="MDT0261021.1"/>
    <property type="molecule type" value="Genomic_DNA"/>
</dbReference>
<keyword evidence="3" id="KW-1185">Reference proteome</keyword>
<organism evidence="2 3">
    <name type="scientific">Jatrophihabitans lederbergiae</name>
    <dbReference type="NCBI Taxonomy" id="3075547"/>
    <lineage>
        <taxon>Bacteria</taxon>
        <taxon>Bacillati</taxon>
        <taxon>Actinomycetota</taxon>
        <taxon>Actinomycetes</taxon>
        <taxon>Jatrophihabitantales</taxon>
        <taxon>Jatrophihabitantaceae</taxon>
        <taxon>Jatrophihabitans</taxon>
    </lineage>
</organism>
<reference evidence="3" key="1">
    <citation type="submission" date="2023-07" db="EMBL/GenBank/DDBJ databases">
        <title>30 novel species of actinomycetes from the DSMZ collection.</title>
        <authorList>
            <person name="Nouioui I."/>
        </authorList>
    </citation>
    <scope>NUCLEOTIDE SEQUENCE [LARGE SCALE GENOMIC DNA]</scope>
    <source>
        <strain evidence="3">DSM 44399</strain>
    </source>
</reference>
<keyword evidence="1" id="KW-0732">Signal</keyword>
<proteinExistence type="predicted"/>
<evidence type="ECO:0000313" key="2">
    <source>
        <dbReference type="EMBL" id="MDT0261021.1"/>
    </source>
</evidence>
<dbReference type="PROSITE" id="PS51257">
    <property type="entry name" value="PROKAR_LIPOPROTEIN"/>
    <property type="match status" value="1"/>
</dbReference>
<evidence type="ECO:0000313" key="3">
    <source>
        <dbReference type="Proteomes" id="UP001183176"/>
    </source>
</evidence>
<dbReference type="Proteomes" id="UP001183176">
    <property type="component" value="Unassembled WGS sequence"/>
</dbReference>
<feature type="signal peptide" evidence="1">
    <location>
        <begin position="1"/>
        <end position="21"/>
    </location>
</feature>
<comment type="caution">
    <text evidence="2">The sequence shown here is derived from an EMBL/GenBank/DDBJ whole genome shotgun (WGS) entry which is preliminary data.</text>
</comment>
<gene>
    <name evidence="2" type="ORF">RM423_06390</name>
</gene>
<name>A0ABU2J8F3_9ACTN</name>
<sequence length="155" mass="16084">MRVVVAAAVLAVALTGCASHAGRPTVTKIDDTAVKSAPATISPYQLLREPSSQNGISDVPLAGGPGRGGTTFPLTLLPLNATHLIVRWTCDGKGILKVIIDGVVWAESPCATNVVSSGDLPLLKITDRHPKLLVIDAPSDVYWKVAVVERGGAIS</sequence>
<evidence type="ECO:0000256" key="1">
    <source>
        <dbReference type="SAM" id="SignalP"/>
    </source>
</evidence>
<feature type="chain" id="PRO_5046667516" evidence="1">
    <location>
        <begin position="22"/>
        <end position="155"/>
    </location>
</feature>
<dbReference type="RefSeq" id="WP_311422176.1">
    <property type="nucleotide sequence ID" value="NZ_JAVREH010000005.1"/>
</dbReference>
<accession>A0ABU2J8F3</accession>
<protein>
    <submittedName>
        <fullName evidence="2">Uncharacterized protein</fullName>
    </submittedName>
</protein>